<evidence type="ECO:0000256" key="13">
    <source>
        <dbReference type="ARBA" id="ARBA00023180"/>
    </source>
</evidence>
<keyword evidence="13" id="KW-0325">Glycoprotein</keyword>
<keyword evidence="12" id="KW-1015">Disulfide bond</keyword>
<evidence type="ECO:0000256" key="1">
    <source>
        <dbReference type="ARBA" id="ARBA00004323"/>
    </source>
</evidence>
<keyword evidence="9" id="KW-1133">Transmembrane helix</keyword>
<evidence type="ECO:0000256" key="3">
    <source>
        <dbReference type="ARBA" id="ARBA00022676"/>
    </source>
</evidence>
<keyword evidence="7" id="KW-0256">Endoplasmic reticulum</keyword>
<accession>A0ABV2DGG0</accession>
<dbReference type="PANTHER" id="PTHR46025">
    <property type="entry name" value="XYLOSYLTRANSFERASE OXT"/>
    <property type="match status" value="1"/>
</dbReference>
<keyword evidence="11" id="KW-0472">Membrane</keyword>
<evidence type="ECO:0000256" key="14">
    <source>
        <dbReference type="ARBA" id="ARBA00042865"/>
    </source>
</evidence>
<evidence type="ECO:0000256" key="2">
    <source>
        <dbReference type="ARBA" id="ARBA00004648"/>
    </source>
</evidence>
<reference evidence="15 16" key="1">
    <citation type="submission" date="2024-06" db="EMBL/GenBank/DDBJ databases">
        <authorList>
            <person name="Kim D.-U."/>
        </authorList>
    </citation>
    <scope>NUCLEOTIDE SEQUENCE [LARGE SCALE GENOMIC DNA]</scope>
    <source>
        <strain evidence="15 16">KACC15460</strain>
    </source>
</reference>
<comment type="subcellular location">
    <subcellularLocation>
        <location evidence="2">Endoplasmic reticulum membrane</location>
        <topology evidence="2">Single-pass type II membrane protein</topology>
    </subcellularLocation>
    <subcellularLocation>
        <location evidence="1">Golgi apparatus membrane</location>
        <topology evidence="1">Single-pass type II membrane protein</topology>
    </subcellularLocation>
</comment>
<keyword evidence="16" id="KW-1185">Reference proteome</keyword>
<dbReference type="InterPro" id="IPR003406">
    <property type="entry name" value="Glyco_trans_14"/>
</dbReference>
<sequence>MIAFLVLVHDNPRQALALVESLRSSHARTFIHVDAKSDITQFQECAQAGAVLIEERKSVHWGGFSQVRAALALMRHALRDEIPFTHFALLSGSDYPIATVEAIASYLAAQDREFIDAEPVLEGPDSLPWQRMLKYQMEGGWRGAGLRGRIIREVNAHILSRLPNRDVRAIAGPVAFFRGSAYWILTREAVEAIFAFSRKHKSIVRLLSHSVCSDETFFHTAVMAGPRASHVAGTSTYAQWFPGSSGPTVVDDSLVDVVTAPGFHLASGGRRARPALFVRKLNGDDSGIRNRLDHYRTTRVLPTEPLPGRHG</sequence>
<protein>
    <recommendedName>
        <fullName evidence="14">Peptide O-xylosyltransferase</fullName>
    </recommendedName>
</protein>
<keyword evidence="5" id="KW-0812">Transmembrane</keyword>
<name>A0ABV2DGG0_9HYPH</name>
<evidence type="ECO:0000313" key="16">
    <source>
        <dbReference type="Proteomes" id="UP001548832"/>
    </source>
</evidence>
<evidence type="ECO:0000256" key="9">
    <source>
        <dbReference type="ARBA" id="ARBA00022989"/>
    </source>
</evidence>
<dbReference type="Pfam" id="PF02485">
    <property type="entry name" value="Branch"/>
    <property type="match status" value="1"/>
</dbReference>
<evidence type="ECO:0000256" key="11">
    <source>
        <dbReference type="ARBA" id="ARBA00023136"/>
    </source>
</evidence>
<keyword evidence="4" id="KW-0808">Transferase</keyword>
<evidence type="ECO:0000256" key="12">
    <source>
        <dbReference type="ARBA" id="ARBA00023157"/>
    </source>
</evidence>
<dbReference type="EMBL" id="JBEWSZ010000001">
    <property type="protein sequence ID" value="MET2829087.1"/>
    <property type="molecule type" value="Genomic_DNA"/>
</dbReference>
<keyword evidence="3" id="KW-0328">Glycosyltransferase</keyword>
<comment type="caution">
    <text evidence="15">The sequence shown here is derived from an EMBL/GenBank/DDBJ whole genome shotgun (WGS) entry which is preliminary data.</text>
</comment>
<evidence type="ECO:0000256" key="10">
    <source>
        <dbReference type="ARBA" id="ARBA00023034"/>
    </source>
</evidence>
<evidence type="ECO:0000313" key="15">
    <source>
        <dbReference type="EMBL" id="MET2829087.1"/>
    </source>
</evidence>
<dbReference type="InterPro" id="IPR043538">
    <property type="entry name" value="XYLT"/>
</dbReference>
<keyword evidence="10" id="KW-0333">Golgi apparatus</keyword>
<dbReference type="PANTHER" id="PTHR46025:SF3">
    <property type="entry name" value="XYLOSYLTRANSFERASE OXT"/>
    <property type="match status" value="1"/>
</dbReference>
<evidence type="ECO:0000256" key="6">
    <source>
        <dbReference type="ARBA" id="ARBA00022723"/>
    </source>
</evidence>
<keyword evidence="8" id="KW-0735">Signal-anchor</keyword>
<proteinExistence type="predicted"/>
<dbReference type="Proteomes" id="UP001548832">
    <property type="component" value="Unassembled WGS sequence"/>
</dbReference>
<evidence type="ECO:0000256" key="5">
    <source>
        <dbReference type="ARBA" id="ARBA00022692"/>
    </source>
</evidence>
<evidence type="ECO:0000256" key="4">
    <source>
        <dbReference type="ARBA" id="ARBA00022679"/>
    </source>
</evidence>
<organism evidence="15 16">
    <name type="scientific">Mesorhizobium shangrilense</name>
    <dbReference type="NCBI Taxonomy" id="460060"/>
    <lineage>
        <taxon>Bacteria</taxon>
        <taxon>Pseudomonadati</taxon>
        <taxon>Pseudomonadota</taxon>
        <taxon>Alphaproteobacteria</taxon>
        <taxon>Hyphomicrobiales</taxon>
        <taxon>Phyllobacteriaceae</taxon>
        <taxon>Mesorhizobium</taxon>
    </lineage>
</organism>
<keyword evidence="6" id="KW-0479">Metal-binding</keyword>
<gene>
    <name evidence="15" type="ORF">ABVQ20_19080</name>
</gene>
<evidence type="ECO:0000256" key="7">
    <source>
        <dbReference type="ARBA" id="ARBA00022824"/>
    </source>
</evidence>
<evidence type="ECO:0000256" key="8">
    <source>
        <dbReference type="ARBA" id="ARBA00022968"/>
    </source>
</evidence>